<dbReference type="GeneID" id="106806231"/>
<evidence type="ECO:0000313" key="10">
    <source>
        <dbReference type="Proteomes" id="UP000695022"/>
    </source>
</evidence>
<accession>A0ABM1DUG5</accession>
<evidence type="ECO:0000256" key="7">
    <source>
        <dbReference type="ARBA" id="ARBA00039935"/>
    </source>
</evidence>
<comment type="similarity">
    <text evidence="2">Belongs to the bacterial ribosomal protein bL32 family.</text>
</comment>
<sequence length="160" mass="18665">MAAHMLHRLRVVFLEFEQRLFGFIRGYPPHGIGGVFPIADTQPNTFPTDQQCIRDGSIDKQTSLLERLVGDGFFWAVPKNRRTVERRMTRRMGYQKLINSRHDLVTCLHCGHYHQAKTICGNCYAKVQAETKVIMDAMQIEKWEDRVKHSDKDVTVLYER</sequence>
<evidence type="ECO:0000256" key="8">
    <source>
        <dbReference type="ARBA" id="ARBA00042577"/>
    </source>
</evidence>
<dbReference type="InterPro" id="IPR051991">
    <property type="entry name" value="Mitoribosomal_protein_bL32"/>
</dbReference>
<keyword evidence="4" id="KW-0689">Ribosomal protein</keyword>
<keyword evidence="3" id="KW-0809">Transit peptide</keyword>
<dbReference type="PANTHER" id="PTHR21026">
    <property type="entry name" value="39S RIBOSOMAL PROTEIN L32, MITOCHONDRIAL"/>
    <property type="match status" value="1"/>
</dbReference>
<dbReference type="Pfam" id="PF01783">
    <property type="entry name" value="Ribosomal_L32p"/>
    <property type="match status" value="1"/>
</dbReference>
<dbReference type="SUPFAM" id="SSF57829">
    <property type="entry name" value="Zn-binding ribosomal proteins"/>
    <property type="match status" value="1"/>
</dbReference>
<gene>
    <name evidence="11" type="primary">LOC106806231</name>
</gene>
<protein>
    <recommendedName>
        <fullName evidence="7">Large ribosomal subunit protein bL32m</fullName>
    </recommendedName>
    <alternativeName>
        <fullName evidence="8">39S ribosomal protein L32, mitochondrial</fullName>
    </alternativeName>
</protein>
<evidence type="ECO:0000256" key="3">
    <source>
        <dbReference type="ARBA" id="ARBA00022946"/>
    </source>
</evidence>
<evidence type="ECO:0000313" key="11">
    <source>
        <dbReference type="RefSeq" id="XP_014663586.1"/>
    </source>
</evidence>
<proteinExistence type="inferred from homology"/>
<keyword evidence="6" id="KW-0687">Ribonucleoprotein</keyword>
<name>A0ABM1DUG5_PRICU</name>
<dbReference type="InterPro" id="IPR011332">
    <property type="entry name" value="Ribosomal_zn-bd"/>
</dbReference>
<keyword evidence="10" id="KW-1185">Reference proteome</keyword>
<comment type="subcellular location">
    <subcellularLocation>
        <location evidence="1">Mitochondrion</location>
    </subcellularLocation>
</comment>
<evidence type="ECO:0000256" key="1">
    <source>
        <dbReference type="ARBA" id="ARBA00004173"/>
    </source>
</evidence>
<evidence type="ECO:0000256" key="6">
    <source>
        <dbReference type="ARBA" id="ARBA00023274"/>
    </source>
</evidence>
<evidence type="ECO:0000256" key="4">
    <source>
        <dbReference type="ARBA" id="ARBA00022980"/>
    </source>
</evidence>
<reference evidence="11" key="1">
    <citation type="submission" date="2025-08" db="UniProtKB">
        <authorList>
            <consortium name="RefSeq"/>
        </authorList>
    </citation>
    <scope>IDENTIFICATION</scope>
</reference>
<comment type="function">
    <text evidence="9">Component of the mitochondrial large ribosomal subunit (mt-LSU). The mitochondrial ribosome (mitoribosome) is a large ribonucleoprotein complex responsible for the synthesis of proteins inside mitochondria.</text>
</comment>
<evidence type="ECO:0000256" key="5">
    <source>
        <dbReference type="ARBA" id="ARBA00023128"/>
    </source>
</evidence>
<dbReference type="PANTHER" id="PTHR21026:SF2">
    <property type="entry name" value="LARGE RIBOSOMAL SUBUNIT PROTEIN BL32M"/>
    <property type="match status" value="1"/>
</dbReference>
<evidence type="ECO:0000256" key="9">
    <source>
        <dbReference type="ARBA" id="ARBA00045766"/>
    </source>
</evidence>
<organism evidence="10 11">
    <name type="scientific">Priapulus caudatus</name>
    <name type="common">Priapulid worm</name>
    <dbReference type="NCBI Taxonomy" id="37621"/>
    <lineage>
        <taxon>Eukaryota</taxon>
        <taxon>Metazoa</taxon>
        <taxon>Ecdysozoa</taxon>
        <taxon>Scalidophora</taxon>
        <taxon>Priapulida</taxon>
        <taxon>Priapulimorpha</taxon>
        <taxon>Priapulimorphida</taxon>
        <taxon>Priapulidae</taxon>
        <taxon>Priapulus</taxon>
    </lineage>
</organism>
<dbReference type="Proteomes" id="UP000695022">
    <property type="component" value="Unplaced"/>
</dbReference>
<dbReference type="RefSeq" id="XP_014663586.1">
    <property type="nucleotide sequence ID" value="XM_014808100.1"/>
</dbReference>
<keyword evidence="5" id="KW-0496">Mitochondrion</keyword>
<evidence type="ECO:0000256" key="2">
    <source>
        <dbReference type="ARBA" id="ARBA00008560"/>
    </source>
</evidence>
<dbReference type="InterPro" id="IPR002677">
    <property type="entry name" value="Ribosomal_bL32"/>
</dbReference>